<keyword evidence="3" id="KW-0238">DNA-binding</keyword>
<dbReference type="CDD" id="cd00067">
    <property type="entry name" value="GAL4"/>
    <property type="match status" value="1"/>
</dbReference>
<evidence type="ECO:0000256" key="2">
    <source>
        <dbReference type="ARBA" id="ARBA00022723"/>
    </source>
</evidence>
<dbReference type="GO" id="GO:0003677">
    <property type="term" value="F:DNA binding"/>
    <property type="evidence" value="ECO:0007669"/>
    <property type="project" value="UniProtKB-KW"/>
</dbReference>
<dbReference type="Pfam" id="PF00172">
    <property type="entry name" value="Zn_clus"/>
    <property type="match status" value="1"/>
</dbReference>
<dbReference type="GO" id="GO:0000981">
    <property type="term" value="F:DNA-binding transcription factor activity, RNA polymerase II-specific"/>
    <property type="evidence" value="ECO:0007669"/>
    <property type="project" value="InterPro"/>
</dbReference>
<evidence type="ECO:0000259" key="6">
    <source>
        <dbReference type="PROSITE" id="PS50048"/>
    </source>
</evidence>
<keyword evidence="8" id="KW-1185">Reference proteome</keyword>
<comment type="subcellular location">
    <subcellularLocation>
        <location evidence="1">Nucleus</location>
    </subcellularLocation>
</comment>
<gene>
    <name evidence="7" type="ORF">B0I36DRAFT_365395</name>
</gene>
<dbReference type="RefSeq" id="XP_046008939.1">
    <property type="nucleotide sequence ID" value="XM_046159127.1"/>
</dbReference>
<accession>A0A9P9BQC2</accession>
<evidence type="ECO:0000256" key="4">
    <source>
        <dbReference type="ARBA" id="ARBA00023242"/>
    </source>
</evidence>
<dbReference type="AlphaFoldDB" id="A0A9P9BQC2"/>
<evidence type="ECO:0000256" key="3">
    <source>
        <dbReference type="ARBA" id="ARBA00023125"/>
    </source>
</evidence>
<dbReference type="InterPro" id="IPR036864">
    <property type="entry name" value="Zn2-C6_fun-type_DNA-bd_sf"/>
</dbReference>
<dbReference type="InterPro" id="IPR050987">
    <property type="entry name" value="AtrR-like"/>
</dbReference>
<dbReference type="PANTHER" id="PTHR46910">
    <property type="entry name" value="TRANSCRIPTION FACTOR PDR1"/>
    <property type="match status" value="1"/>
</dbReference>
<feature type="compositionally biased region" description="Low complexity" evidence="5">
    <location>
        <begin position="365"/>
        <end position="384"/>
    </location>
</feature>
<protein>
    <recommendedName>
        <fullName evidence="6">Zn(2)-C6 fungal-type domain-containing protein</fullName>
    </recommendedName>
</protein>
<dbReference type="SUPFAM" id="SSF57701">
    <property type="entry name" value="Zn2/Cys6 DNA-binding domain"/>
    <property type="match status" value="1"/>
</dbReference>
<dbReference type="PROSITE" id="PS50048">
    <property type="entry name" value="ZN2_CY6_FUNGAL_2"/>
    <property type="match status" value="1"/>
</dbReference>
<comment type="caution">
    <text evidence="7">The sequence shown here is derived from an EMBL/GenBank/DDBJ whole genome shotgun (WGS) entry which is preliminary data.</text>
</comment>
<dbReference type="OrthoDB" id="5394557at2759"/>
<dbReference type="GO" id="GO:0008270">
    <property type="term" value="F:zinc ion binding"/>
    <property type="evidence" value="ECO:0007669"/>
    <property type="project" value="InterPro"/>
</dbReference>
<dbReference type="InterPro" id="IPR001138">
    <property type="entry name" value="Zn2Cys6_DnaBD"/>
</dbReference>
<evidence type="ECO:0000313" key="8">
    <source>
        <dbReference type="Proteomes" id="UP000756346"/>
    </source>
</evidence>
<feature type="domain" description="Zn(2)-C6 fungal-type" evidence="6">
    <location>
        <begin position="20"/>
        <end position="54"/>
    </location>
</feature>
<reference evidence="7" key="1">
    <citation type="journal article" date="2021" name="Nat. Commun.">
        <title>Genetic determinants of endophytism in the Arabidopsis root mycobiome.</title>
        <authorList>
            <person name="Mesny F."/>
            <person name="Miyauchi S."/>
            <person name="Thiergart T."/>
            <person name="Pickel B."/>
            <person name="Atanasova L."/>
            <person name="Karlsson M."/>
            <person name="Huettel B."/>
            <person name="Barry K.W."/>
            <person name="Haridas S."/>
            <person name="Chen C."/>
            <person name="Bauer D."/>
            <person name="Andreopoulos W."/>
            <person name="Pangilinan J."/>
            <person name="LaButti K."/>
            <person name="Riley R."/>
            <person name="Lipzen A."/>
            <person name="Clum A."/>
            <person name="Drula E."/>
            <person name="Henrissat B."/>
            <person name="Kohler A."/>
            <person name="Grigoriev I.V."/>
            <person name="Martin F.M."/>
            <person name="Hacquard S."/>
        </authorList>
    </citation>
    <scope>NUCLEOTIDE SEQUENCE</scope>
    <source>
        <strain evidence="7">MPI-CAGE-CH-0230</strain>
    </source>
</reference>
<feature type="compositionally biased region" description="Low complexity" evidence="5">
    <location>
        <begin position="339"/>
        <end position="350"/>
    </location>
</feature>
<evidence type="ECO:0000256" key="1">
    <source>
        <dbReference type="ARBA" id="ARBA00004123"/>
    </source>
</evidence>
<dbReference type="GO" id="GO:0005634">
    <property type="term" value="C:nucleus"/>
    <property type="evidence" value="ECO:0007669"/>
    <property type="project" value="UniProtKB-SubCell"/>
</dbReference>
<keyword evidence="2" id="KW-0479">Metal-binding</keyword>
<evidence type="ECO:0000313" key="7">
    <source>
        <dbReference type="EMBL" id="KAH7025722.1"/>
    </source>
</evidence>
<organism evidence="7 8">
    <name type="scientific">Microdochium trichocladiopsis</name>
    <dbReference type="NCBI Taxonomy" id="1682393"/>
    <lineage>
        <taxon>Eukaryota</taxon>
        <taxon>Fungi</taxon>
        <taxon>Dikarya</taxon>
        <taxon>Ascomycota</taxon>
        <taxon>Pezizomycotina</taxon>
        <taxon>Sordariomycetes</taxon>
        <taxon>Xylariomycetidae</taxon>
        <taxon>Xylariales</taxon>
        <taxon>Microdochiaceae</taxon>
        <taxon>Microdochium</taxon>
    </lineage>
</organism>
<dbReference type="Gene3D" id="4.10.240.10">
    <property type="entry name" value="Zn(2)-C6 fungal-type DNA-binding domain"/>
    <property type="match status" value="1"/>
</dbReference>
<dbReference type="EMBL" id="JAGTJQ010000008">
    <property type="protein sequence ID" value="KAH7025722.1"/>
    <property type="molecule type" value="Genomic_DNA"/>
</dbReference>
<dbReference type="SMART" id="SM00066">
    <property type="entry name" value="GAL4"/>
    <property type="match status" value="1"/>
</dbReference>
<feature type="region of interest" description="Disordered" evidence="5">
    <location>
        <begin position="300"/>
        <end position="319"/>
    </location>
</feature>
<dbReference type="Proteomes" id="UP000756346">
    <property type="component" value="Unassembled WGS sequence"/>
</dbReference>
<name>A0A9P9BQC2_9PEZI</name>
<sequence>MSEREAESENTAPRKRIAVACSRCRKRKIRCSGDPGNGGACTNCKNASYEPCMFLRVHSTETQMKENGYYNYNPDTARAFQSRTISPAGSVSGYGADTTTADLMGSYRPSSFSYGSRGSYYSPSVSSWGGASAYPDDSAEYATYSSYPMLGQDSVPLVPGYSRYGTAKPVYVDTEVPAYNYGSLVSRPSPQDTSPFTLSSMSASLPSTTERLIASGRGLLQAAGAVDSSSRMVAGYPSKPGPDATSSTAITDTYTGGEFDSPVSYAAVPTTLPPSETSQQRSMLQSDAVDPIYAVDSYSYGTSTQDQSRRGSLSGCGATMYPADPHQTAAMAAPYGLPSSSTTSSAATSTHGSCGDSAAGLDGRSTTGHNSTSSSASSTTSNHSQPHSIYDTRALGSLRGAA</sequence>
<keyword evidence="4" id="KW-0539">Nucleus</keyword>
<feature type="region of interest" description="Disordered" evidence="5">
    <location>
        <begin position="331"/>
        <end position="402"/>
    </location>
</feature>
<dbReference type="PROSITE" id="PS00463">
    <property type="entry name" value="ZN2_CY6_FUNGAL_1"/>
    <property type="match status" value="1"/>
</dbReference>
<dbReference type="GeneID" id="70188673"/>
<evidence type="ECO:0000256" key="5">
    <source>
        <dbReference type="SAM" id="MobiDB-lite"/>
    </source>
</evidence>
<dbReference type="PANTHER" id="PTHR46910:SF3">
    <property type="entry name" value="HALOTOLERANCE PROTEIN 9-RELATED"/>
    <property type="match status" value="1"/>
</dbReference>
<proteinExistence type="predicted"/>